<organism evidence="1 2">
    <name type="scientific">Grimontia marina</name>
    <dbReference type="NCBI Taxonomy" id="646534"/>
    <lineage>
        <taxon>Bacteria</taxon>
        <taxon>Pseudomonadati</taxon>
        <taxon>Pseudomonadota</taxon>
        <taxon>Gammaproteobacteria</taxon>
        <taxon>Vibrionales</taxon>
        <taxon>Vibrionaceae</taxon>
        <taxon>Grimontia</taxon>
    </lineage>
</organism>
<dbReference type="OrthoDB" id="5913673at2"/>
<gene>
    <name evidence="1" type="ORF">GMA8713_03432</name>
</gene>
<proteinExistence type="predicted"/>
<keyword evidence="2" id="KW-1185">Reference proteome</keyword>
<name>A0A128FFT9_9GAMM</name>
<reference evidence="2" key="1">
    <citation type="submission" date="2016-02" db="EMBL/GenBank/DDBJ databases">
        <authorList>
            <person name="Rodrigo-Torres Lidia"/>
            <person name="Arahal R.David."/>
        </authorList>
    </citation>
    <scope>NUCLEOTIDE SEQUENCE [LARGE SCALE GENOMIC DNA]</scope>
    <source>
        <strain evidence="2">CECT 8713</strain>
    </source>
</reference>
<dbReference type="AlphaFoldDB" id="A0A128FFT9"/>
<dbReference type="RefSeq" id="WP_157515658.1">
    <property type="nucleotide sequence ID" value="NZ_CAWRCI010000035.1"/>
</dbReference>
<dbReference type="EMBL" id="FIZY01000035">
    <property type="protein sequence ID" value="CZF85214.1"/>
    <property type="molecule type" value="Genomic_DNA"/>
</dbReference>
<protein>
    <submittedName>
        <fullName evidence="1">Uncharacterized protein</fullName>
    </submittedName>
</protein>
<dbReference type="Proteomes" id="UP000073601">
    <property type="component" value="Unassembled WGS sequence"/>
</dbReference>
<accession>A0A128FFT9</accession>
<evidence type="ECO:0000313" key="1">
    <source>
        <dbReference type="EMBL" id="CZF85214.1"/>
    </source>
</evidence>
<sequence length="347" mass="38574">MTQPTYAYCLRPLSFQDNGTFTADLCYQERTDTVVLSWSNMFCLAGMQDGSARAASKFLPALFPLNRWGDAESTSMLVRELQSSACHMLRLHAPPSEAVRKELEKLNFSALQLCRLSGYSQGNFSRTVESKKDADMALSLVLSTLHRLRALTIMSGQQGRASATDSKDQMLASFRVKLRNVEDMSRPLAGTKRADLPSVVFDLMGYGVVRLTVIDMVQLMIGERLPPPLACLEERLGQDEQMKAELVRVSYEVLLKKWISKSVWQHVLTEFGLNTGDIYQLGAPFTEAVLSDTSSAFDCPQPPWLIWIIPFLTNSGVGNMTPKHADYAPQIPVSEIMPPPVLVSSSE</sequence>
<evidence type="ECO:0000313" key="2">
    <source>
        <dbReference type="Proteomes" id="UP000073601"/>
    </source>
</evidence>